<evidence type="ECO:0000313" key="2">
    <source>
        <dbReference type="Proteomes" id="UP001165064"/>
    </source>
</evidence>
<reference evidence="1" key="1">
    <citation type="submission" date="2023-04" db="EMBL/GenBank/DDBJ databases">
        <title>Ambrosiozyma monospora NBRC 10751.</title>
        <authorList>
            <person name="Ichikawa N."/>
            <person name="Sato H."/>
            <person name="Tonouchi N."/>
        </authorList>
    </citation>
    <scope>NUCLEOTIDE SEQUENCE</scope>
    <source>
        <strain evidence="1">NBRC 10751</strain>
    </source>
</reference>
<dbReference type="Proteomes" id="UP001165064">
    <property type="component" value="Unassembled WGS sequence"/>
</dbReference>
<proteinExistence type="predicted"/>
<comment type="caution">
    <text evidence="1">The sequence shown here is derived from an EMBL/GenBank/DDBJ whole genome shotgun (WGS) entry which is preliminary data.</text>
</comment>
<gene>
    <name evidence="1" type="ORF">Amon02_001155400</name>
</gene>
<sequence length="195" mass="22198">MSLVFGYIFSYNYSGGEAISNLNIILNKEYSDNPLREPVTVHVDVPACMTGVTLFTQLKDSKEISIFYDKTEDKDKLTTDLWDSFSYVITDLDIDSPSDAESALRASKLPEIETSSWMKIDITSLYDGISKNNIIAWGKEVIDSPAELVSQLEIAAKTLKFNYFKHRLERLVKTVPYLYTYQRTNTDDQDSGLNF</sequence>
<accession>A0ACB5U6L6</accession>
<keyword evidence="2" id="KW-1185">Reference proteome</keyword>
<name>A0ACB5U6L6_AMBMO</name>
<protein>
    <submittedName>
        <fullName evidence="1">Unnamed protein product</fullName>
    </submittedName>
</protein>
<evidence type="ECO:0000313" key="1">
    <source>
        <dbReference type="EMBL" id="GMF02729.1"/>
    </source>
</evidence>
<dbReference type="EMBL" id="BSXS01012637">
    <property type="protein sequence ID" value="GMF02729.1"/>
    <property type="molecule type" value="Genomic_DNA"/>
</dbReference>
<organism evidence="1 2">
    <name type="scientific">Ambrosiozyma monospora</name>
    <name type="common">Yeast</name>
    <name type="synonym">Endomycopsis monosporus</name>
    <dbReference type="NCBI Taxonomy" id="43982"/>
    <lineage>
        <taxon>Eukaryota</taxon>
        <taxon>Fungi</taxon>
        <taxon>Dikarya</taxon>
        <taxon>Ascomycota</taxon>
        <taxon>Saccharomycotina</taxon>
        <taxon>Pichiomycetes</taxon>
        <taxon>Pichiales</taxon>
        <taxon>Pichiaceae</taxon>
        <taxon>Ambrosiozyma</taxon>
    </lineage>
</organism>